<proteinExistence type="predicted"/>
<keyword evidence="1" id="KW-0472">Membrane</keyword>
<evidence type="ECO:0000313" key="3">
    <source>
        <dbReference type="Proteomes" id="UP000004713"/>
    </source>
</evidence>
<keyword evidence="1" id="KW-1133">Transmembrane helix</keyword>
<gene>
    <name evidence="2" type="ORF">BACSTE_00327</name>
</gene>
<dbReference type="EMBL" id="ABFZ02000013">
    <property type="protein sequence ID" value="EDS16793.1"/>
    <property type="molecule type" value="Genomic_DNA"/>
</dbReference>
<accession>B0NLG1</accession>
<dbReference type="AlphaFoldDB" id="B0NLG1"/>
<evidence type="ECO:0000313" key="2">
    <source>
        <dbReference type="EMBL" id="EDS16793.1"/>
    </source>
</evidence>
<sequence length="46" mass="5532">MLQGNLLQNRNNILSLKEGSYRYFLYFCASIRVICNLVIVIRYYVR</sequence>
<keyword evidence="1" id="KW-0812">Transmembrane</keyword>
<protein>
    <submittedName>
        <fullName evidence="2">Uncharacterized protein</fullName>
    </submittedName>
</protein>
<dbReference type="HOGENOM" id="CLU_3180390_0_0_10"/>
<name>B0NLG1_BACSE</name>
<evidence type="ECO:0000256" key="1">
    <source>
        <dbReference type="SAM" id="Phobius"/>
    </source>
</evidence>
<comment type="caution">
    <text evidence="2">The sequence shown here is derived from an EMBL/GenBank/DDBJ whole genome shotgun (WGS) entry which is preliminary data.</text>
</comment>
<organism evidence="2 3">
    <name type="scientific">Bacteroides stercoris ATCC 43183</name>
    <dbReference type="NCBI Taxonomy" id="449673"/>
    <lineage>
        <taxon>Bacteria</taxon>
        <taxon>Pseudomonadati</taxon>
        <taxon>Bacteroidota</taxon>
        <taxon>Bacteroidia</taxon>
        <taxon>Bacteroidales</taxon>
        <taxon>Bacteroidaceae</taxon>
        <taxon>Bacteroides</taxon>
    </lineage>
</organism>
<dbReference type="Proteomes" id="UP000004713">
    <property type="component" value="Unassembled WGS sequence"/>
</dbReference>
<reference evidence="2 3" key="2">
    <citation type="submission" date="2007-11" db="EMBL/GenBank/DDBJ databases">
        <authorList>
            <person name="Fulton L."/>
            <person name="Clifton S."/>
            <person name="Fulton B."/>
            <person name="Xu J."/>
            <person name="Minx P."/>
            <person name="Pepin K.H."/>
            <person name="Johnson M."/>
            <person name="Thiruvilangam P."/>
            <person name="Bhonagiri V."/>
            <person name="Nash W.E."/>
            <person name="Mardis E.R."/>
            <person name="Wilson R.K."/>
        </authorList>
    </citation>
    <scope>NUCLEOTIDE SEQUENCE [LARGE SCALE GENOMIC DNA]</scope>
    <source>
        <strain evidence="2 3">ATCC 43183</strain>
    </source>
</reference>
<reference evidence="2 3" key="1">
    <citation type="submission" date="2007-11" db="EMBL/GenBank/DDBJ databases">
        <title>Draft genome sequence of Bacteroides stercoris(ATCC 43183).</title>
        <authorList>
            <person name="Sudarsanam P."/>
            <person name="Ley R."/>
            <person name="Guruge J."/>
            <person name="Turnbaugh P.J."/>
            <person name="Mahowald M."/>
            <person name="Liep D."/>
            <person name="Gordon J."/>
        </authorList>
    </citation>
    <scope>NUCLEOTIDE SEQUENCE [LARGE SCALE GENOMIC DNA]</scope>
    <source>
        <strain evidence="2 3">ATCC 43183</strain>
    </source>
</reference>
<feature type="transmembrane region" description="Helical" evidence="1">
    <location>
        <begin position="23"/>
        <end position="45"/>
    </location>
</feature>